<reference evidence="2 3" key="1">
    <citation type="journal article" date="2024" name="BMC Biol.">
        <title>Comparative genomics of Ascetosporea gives new insight into the evolutionary basis for animal parasitism in Rhizaria.</title>
        <authorList>
            <person name="Hiltunen Thoren M."/>
            <person name="Onut-Brannstrom I."/>
            <person name="Alfjorden A."/>
            <person name="Peckova H."/>
            <person name="Swords F."/>
            <person name="Hooper C."/>
            <person name="Holzer A.S."/>
            <person name="Bass D."/>
            <person name="Burki F."/>
        </authorList>
    </citation>
    <scope>NUCLEOTIDE SEQUENCE [LARGE SCALE GENOMIC DNA]</scope>
    <source>
        <strain evidence="2">20-A016</strain>
    </source>
</reference>
<sequence>MFFLQAQKMLLRKSSKKVFTNFGQTNAKILTTKRFLHQDYYHPNDVPAYQTPSLGQNENQKINLEPENFVFPMSHSDVRADLKLVQFETEFQDFPNYVIDQPPEMFLPEEPTFFEFWGVHPFLVFGASFLLSKEYIVLLNNGMTSMALAIPFTVIFIFLLQQAVKIVFQENQFNMDIIWIAKSMAKWGITKSINKYKEHLKTEKRAKSLGEYLIGLKKYQVAYFAHKRQKQMVTETLNRLERLRNAQSFLKSQMDARKAEFENKDKNDFLSDKQSIDNWHKELMQNINEDVKSAQFSDIPEIESKFREFRKKKGDERSKVLNAFKEPEGDLKNYISKLRKIIGETKLSKEIVKIPSKVRYGDYLDMTVPTKHLSKEDMNKLKKGKLAIVREQIARFKKGEAPVQLLALEKSILAE</sequence>
<keyword evidence="1" id="KW-1133">Transmembrane helix</keyword>
<evidence type="ECO:0000256" key="1">
    <source>
        <dbReference type="SAM" id="Phobius"/>
    </source>
</evidence>
<keyword evidence="1" id="KW-0472">Membrane</keyword>
<proteinExistence type="predicted"/>
<evidence type="ECO:0000313" key="2">
    <source>
        <dbReference type="EMBL" id="MES1918890.1"/>
    </source>
</evidence>
<comment type="caution">
    <text evidence="2">The sequence shown here is derived from an EMBL/GenBank/DDBJ whole genome shotgun (WGS) entry which is preliminary data.</text>
</comment>
<keyword evidence="1" id="KW-0812">Transmembrane</keyword>
<feature type="transmembrane region" description="Helical" evidence="1">
    <location>
        <begin position="143"/>
        <end position="160"/>
    </location>
</feature>
<feature type="transmembrane region" description="Helical" evidence="1">
    <location>
        <begin position="113"/>
        <end position="131"/>
    </location>
</feature>
<accession>A0ABV2AGS5</accession>
<keyword evidence="3" id="KW-1185">Reference proteome</keyword>
<protein>
    <submittedName>
        <fullName evidence="2">Uncharacterized protein</fullName>
    </submittedName>
</protein>
<dbReference type="Proteomes" id="UP001439008">
    <property type="component" value="Unassembled WGS sequence"/>
</dbReference>
<evidence type="ECO:0000313" key="3">
    <source>
        <dbReference type="Proteomes" id="UP001439008"/>
    </source>
</evidence>
<gene>
    <name evidence="2" type="ORF">MHBO_000785</name>
</gene>
<dbReference type="EMBL" id="JBDODL010000149">
    <property type="protein sequence ID" value="MES1918890.1"/>
    <property type="molecule type" value="Genomic_DNA"/>
</dbReference>
<name>A0ABV2AGS5_9EUKA</name>
<organism evidence="2 3">
    <name type="scientific">Bonamia ostreae</name>
    <dbReference type="NCBI Taxonomy" id="126728"/>
    <lineage>
        <taxon>Eukaryota</taxon>
        <taxon>Sar</taxon>
        <taxon>Rhizaria</taxon>
        <taxon>Endomyxa</taxon>
        <taxon>Ascetosporea</taxon>
        <taxon>Haplosporida</taxon>
        <taxon>Bonamia</taxon>
    </lineage>
</organism>